<evidence type="ECO:0000313" key="4">
    <source>
        <dbReference type="Proteomes" id="UP000002200"/>
    </source>
</evidence>
<feature type="transmembrane region" description="Helical" evidence="2">
    <location>
        <begin position="75"/>
        <end position="95"/>
    </location>
</feature>
<accession>Q83FT5</accession>
<dbReference type="Proteomes" id="UP000002200">
    <property type="component" value="Chromosome"/>
</dbReference>
<dbReference type="AlphaFoldDB" id="Q83FT5"/>
<name>Q83FT5_TROWT</name>
<dbReference type="EMBL" id="AE014184">
    <property type="protein sequence ID" value="AAO44714.1"/>
    <property type="molecule type" value="Genomic_DNA"/>
</dbReference>
<feature type="compositionally biased region" description="Polar residues" evidence="1">
    <location>
        <begin position="153"/>
        <end position="163"/>
    </location>
</feature>
<proteinExistence type="predicted"/>
<feature type="transmembrane region" description="Helical" evidence="2">
    <location>
        <begin position="411"/>
        <end position="433"/>
    </location>
</feature>
<dbReference type="InterPro" id="IPR013783">
    <property type="entry name" value="Ig-like_fold"/>
</dbReference>
<feature type="compositionally biased region" description="Low complexity" evidence="1">
    <location>
        <begin position="292"/>
        <end position="313"/>
    </location>
</feature>
<protein>
    <recommendedName>
        <fullName evidence="5">Bacterial Ig-like domain-containing protein</fullName>
    </recommendedName>
</protein>
<gene>
    <name evidence="3" type="ordered locus">TWT_617</name>
</gene>
<evidence type="ECO:0008006" key="5">
    <source>
        <dbReference type="Google" id="ProtNLM"/>
    </source>
</evidence>
<dbReference type="HOGENOM" id="CLU_717537_0_0_11"/>
<feature type="compositionally biased region" description="Low complexity" evidence="1">
    <location>
        <begin position="235"/>
        <end position="249"/>
    </location>
</feature>
<organism evidence="3 4">
    <name type="scientific">Tropheryma whipplei (strain Twist)</name>
    <name type="common">Whipple's bacillus</name>
    <dbReference type="NCBI Taxonomy" id="203267"/>
    <lineage>
        <taxon>Bacteria</taxon>
        <taxon>Bacillati</taxon>
        <taxon>Actinomycetota</taxon>
        <taxon>Actinomycetes</taxon>
        <taxon>Micrococcales</taxon>
        <taxon>Tropherymataceae</taxon>
        <taxon>Tropheryma</taxon>
    </lineage>
</organism>
<sequence>MYIYTKHIGLVKGLARESMHSVIFLGFLLRGYSSSLSFSGFCVTILVCGGCRVVFPEIGDIHVMKNPLGTRGSLAGLCATAAIASGLAFIVPGAFADSTPAPGAPGQPGPARTVDVGGVLVVCGPNGPTVSGLVAAGGFGDVCGPVPAPTVAPNPSSVPTHSPHTIPPLPAPGDYQVSLSISGPKGEKVDLKNLKVGEKITLSATVTRDTPTVPTIPTVFPTPTTGGTTSGTTGGSSRPTSPSTQDPAQPLQPLPLPTTSSASCGPTDLVDPEGNCVLTTTSPATSAGAVGSTTQSATSTPTTTPANAPSISTGRLPQALPRGGFGGAFALSAIKAEPISGGTVSFFIGSDSVATVSLDEGKASAVVTLKKEGTFTVSALYTDPQGLQSKAEQSVTVVPSTGRLAYTGLDLGWGIFGLGTLAVAVGAGAYVFARRRNNSSSDGEGVVL</sequence>
<feature type="region of interest" description="Disordered" evidence="1">
    <location>
        <begin position="280"/>
        <end position="316"/>
    </location>
</feature>
<keyword evidence="2" id="KW-0472">Membrane</keyword>
<evidence type="ECO:0000256" key="1">
    <source>
        <dbReference type="SAM" id="MobiDB-lite"/>
    </source>
</evidence>
<dbReference type="Gene3D" id="2.60.40.10">
    <property type="entry name" value="Immunoglobulins"/>
    <property type="match status" value="1"/>
</dbReference>
<feature type="region of interest" description="Disordered" evidence="1">
    <location>
        <begin position="153"/>
        <end position="172"/>
    </location>
</feature>
<reference evidence="3 4" key="1">
    <citation type="journal article" date="2003" name="Genome Res.">
        <title>Tropheryma whipplei twist: a human pathogenic Actinobacteria with a reduced genome.</title>
        <authorList>
            <person name="Raoult D."/>
            <person name="Ogata H."/>
            <person name="Audic S."/>
            <person name="Robert C."/>
            <person name="Suhre K."/>
            <person name="Drancourt M."/>
            <person name="Claverie J.-M."/>
        </authorList>
    </citation>
    <scope>NUCLEOTIDE SEQUENCE [LARGE SCALE GENOMIC DNA]</scope>
    <source>
        <strain evidence="3 4">Twist</strain>
    </source>
</reference>
<keyword evidence="4" id="KW-1185">Reference proteome</keyword>
<keyword evidence="2" id="KW-0812">Transmembrane</keyword>
<feature type="region of interest" description="Disordered" evidence="1">
    <location>
        <begin position="209"/>
        <end position="268"/>
    </location>
</feature>
<dbReference type="KEGG" id="twh:TWT_617"/>
<evidence type="ECO:0000256" key="2">
    <source>
        <dbReference type="SAM" id="Phobius"/>
    </source>
</evidence>
<keyword evidence="2" id="KW-1133">Transmembrane helix</keyword>
<feature type="compositionally biased region" description="Low complexity" evidence="1">
    <location>
        <begin position="209"/>
        <end position="227"/>
    </location>
</feature>
<dbReference type="STRING" id="203267.TWT_617"/>
<evidence type="ECO:0000313" key="3">
    <source>
        <dbReference type="EMBL" id="AAO44714.1"/>
    </source>
</evidence>
<dbReference type="GO" id="GO:0005975">
    <property type="term" value="P:carbohydrate metabolic process"/>
    <property type="evidence" value="ECO:0007669"/>
    <property type="project" value="UniProtKB-ARBA"/>
</dbReference>